<evidence type="ECO:0000256" key="1">
    <source>
        <dbReference type="SAM" id="MobiDB-lite"/>
    </source>
</evidence>
<sequence>MVHLIALDVQQKVHVKCKIRGVGKENKQFMRMKPSGQSSGLFGLNTVPINAKEIVITEGEYDAMAVFQETGIPSISLPNGACNLPCQVINCLEQFEKIYLWMDNDQAGQNNYPKIAEKLGLNRSFIVLTKNGEKDANDVLRKNPHKMIQYIKEARTIHDKNILKFEDIKEQVYNRIFKFDLNQGVKCSSFQFYNEKIKGLRKGEMTVLTGPTGSGKTTFLSQLSLDFCSKQVPTLWGSFEIKNEILATNMVLQYSNENLFKSPEKFIYWSEQFQNIPMYFMSFFGSTNINNILETIEYSIYAYNIQHVIIDNLQFLLGTQGKGFDKFDLQDKAIENFRKLATEKNIHLTLVIHPKKVDDREDLNISSVFGSAKATQEADQEEKYNQEKETNNKKGGSNNNGGDNNNESGQFIQQCKQIQNRL</sequence>
<evidence type="ECO:0000313" key="3">
    <source>
        <dbReference type="EMBL" id="EGR33048.1"/>
    </source>
</evidence>
<name>G0QP05_ICHMU</name>
<gene>
    <name evidence="3" type="ORF">IMG5_063030</name>
</gene>
<dbReference type="InParanoid" id="G0QP05"/>
<proteinExistence type="predicted"/>
<dbReference type="GO" id="GO:0005524">
    <property type="term" value="F:ATP binding"/>
    <property type="evidence" value="ECO:0007669"/>
    <property type="project" value="InterPro"/>
</dbReference>
<dbReference type="EMBL" id="GL983517">
    <property type="protein sequence ID" value="EGR33048.1"/>
    <property type="molecule type" value="Genomic_DNA"/>
</dbReference>
<dbReference type="InterPro" id="IPR027417">
    <property type="entry name" value="P-loop_NTPase"/>
</dbReference>
<feature type="compositionally biased region" description="Low complexity" evidence="1">
    <location>
        <begin position="393"/>
        <end position="409"/>
    </location>
</feature>
<dbReference type="OrthoDB" id="275278at2759"/>
<accession>G0QP05</accession>
<feature type="region of interest" description="Disordered" evidence="1">
    <location>
        <begin position="373"/>
        <end position="422"/>
    </location>
</feature>
<dbReference type="CDD" id="cd01122">
    <property type="entry name" value="Twinkle_C"/>
    <property type="match status" value="1"/>
</dbReference>
<dbReference type="Gene3D" id="3.40.50.300">
    <property type="entry name" value="P-loop containing nucleotide triphosphate hydrolases"/>
    <property type="match status" value="1"/>
</dbReference>
<dbReference type="GO" id="GO:0006260">
    <property type="term" value="P:DNA replication"/>
    <property type="evidence" value="ECO:0007669"/>
    <property type="project" value="InterPro"/>
</dbReference>
<dbReference type="AlphaFoldDB" id="G0QP05"/>
<dbReference type="PROSITE" id="PS51199">
    <property type="entry name" value="SF4_HELICASE"/>
    <property type="match status" value="1"/>
</dbReference>
<dbReference type="GO" id="GO:0003697">
    <property type="term" value="F:single-stranded DNA binding"/>
    <property type="evidence" value="ECO:0007669"/>
    <property type="project" value="InterPro"/>
</dbReference>
<dbReference type="GO" id="GO:0043139">
    <property type="term" value="F:5'-3' DNA helicase activity"/>
    <property type="evidence" value="ECO:0007669"/>
    <property type="project" value="InterPro"/>
</dbReference>
<dbReference type="SUPFAM" id="SSF52540">
    <property type="entry name" value="P-loop containing nucleoside triphosphate hydrolases"/>
    <property type="match status" value="1"/>
</dbReference>
<dbReference type="InterPro" id="IPR027032">
    <property type="entry name" value="Twinkle-like"/>
</dbReference>
<dbReference type="Gene3D" id="3.40.1360.10">
    <property type="match status" value="1"/>
</dbReference>
<dbReference type="PANTHER" id="PTHR12873:SF0">
    <property type="entry name" value="TWINKLE MTDNA HELICASE"/>
    <property type="match status" value="1"/>
</dbReference>
<dbReference type="InterPro" id="IPR034154">
    <property type="entry name" value="TOPRIM_DnaG/twinkle"/>
</dbReference>
<dbReference type="CDD" id="cd01029">
    <property type="entry name" value="TOPRIM_primases"/>
    <property type="match status" value="1"/>
</dbReference>
<feature type="compositionally biased region" description="Basic and acidic residues" evidence="1">
    <location>
        <begin position="381"/>
        <end position="392"/>
    </location>
</feature>
<dbReference type="PANTHER" id="PTHR12873">
    <property type="entry name" value="T7-LIKE MITOCHONDRIAL DNA HELICASE"/>
    <property type="match status" value="1"/>
</dbReference>
<dbReference type="Proteomes" id="UP000008983">
    <property type="component" value="Unassembled WGS sequence"/>
</dbReference>
<dbReference type="STRING" id="857967.G0QP05"/>
<evidence type="ECO:0000259" key="2">
    <source>
        <dbReference type="PROSITE" id="PS51199"/>
    </source>
</evidence>
<organism evidence="3 4">
    <name type="scientific">Ichthyophthirius multifiliis</name>
    <name type="common">White spot disease agent</name>
    <name type="synonym">Ich</name>
    <dbReference type="NCBI Taxonomy" id="5932"/>
    <lineage>
        <taxon>Eukaryota</taxon>
        <taxon>Sar</taxon>
        <taxon>Alveolata</taxon>
        <taxon>Ciliophora</taxon>
        <taxon>Intramacronucleata</taxon>
        <taxon>Oligohymenophorea</taxon>
        <taxon>Hymenostomatida</taxon>
        <taxon>Ophryoglenina</taxon>
        <taxon>Ichthyophthirius</taxon>
    </lineage>
</organism>
<dbReference type="InterPro" id="IPR007694">
    <property type="entry name" value="DNA_helicase_DnaB-like_C"/>
</dbReference>
<dbReference type="RefSeq" id="XP_004037034.1">
    <property type="nucleotide sequence ID" value="XM_004036986.1"/>
</dbReference>
<dbReference type="Pfam" id="PF13155">
    <property type="entry name" value="Toprim_2"/>
    <property type="match status" value="1"/>
</dbReference>
<feature type="compositionally biased region" description="Polar residues" evidence="1">
    <location>
        <begin position="410"/>
        <end position="422"/>
    </location>
</feature>
<feature type="domain" description="SF4 helicase" evidence="2">
    <location>
        <begin position="179"/>
        <end position="372"/>
    </location>
</feature>
<dbReference type="eggNOG" id="KOG2373">
    <property type="taxonomic scope" value="Eukaryota"/>
</dbReference>
<reference evidence="3 4" key="1">
    <citation type="submission" date="2011-07" db="EMBL/GenBank/DDBJ databases">
        <authorList>
            <person name="Coyne R."/>
            <person name="Brami D."/>
            <person name="Johnson J."/>
            <person name="Hostetler J."/>
            <person name="Hannick L."/>
            <person name="Clark T."/>
            <person name="Cassidy-Hanley D."/>
            <person name="Inman J."/>
        </authorList>
    </citation>
    <scope>NUCLEOTIDE SEQUENCE [LARGE SCALE GENOMIC DNA]</scope>
    <source>
        <strain evidence="3 4">G5</strain>
    </source>
</reference>
<evidence type="ECO:0000313" key="4">
    <source>
        <dbReference type="Proteomes" id="UP000008983"/>
    </source>
</evidence>
<protein>
    <recommendedName>
        <fullName evidence="2">SF4 helicase domain-containing protein</fullName>
    </recommendedName>
</protein>
<dbReference type="OMA" id="GIRWSRF"/>
<keyword evidence="4" id="KW-1185">Reference proteome</keyword>
<dbReference type="SUPFAM" id="SSF56731">
    <property type="entry name" value="DNA primase core"/>
    <property type="match status" value="1"/>
</dbReference>
<dbReference type="Pfam" id="PF13481">
    <property type="entry name" value="AAA_25"/>
    <property type="match status" value="1"/>
</dbReference>
<dbReference type="GeneID" id="14909222"/>